<evidence type="ECO:0000313" key="1">
    <source>
        <dbReference type="EMBL" id="CAD2135636.1"/>
    </source>
</evidence>
<protein>
    <submittedName>
        <fullName evidence="1">Uncharacterized protein</fullName>
    </submittedName>
</protein>
<dbReference type="EMBL" id="CAJEWN010000017">
    <property type="protein sequence ID" value="CAD2135636.1"/>
    <property type="molecule type" value="Genomic_DNA"/>
</dbReference>
<comment type="caution">
    <text evidence="1">The sequence shown here is derived from an EMBL/GenBank/DDBJ whole genome shotgun (WGS) entry which is preliminary data.</text>
</comment>
<proteinExistence type="predicted"/>
<accession>A0A6V7TWN6</accession>
<gene>
    <name evidence="1" type="ORF">MENT_LOCUS4778</name>
</gene>
<name>A0A6V7TWN6_MELEN</name>
<reference evidence="1 2" key="1">
    <citation type="submission" date="2020-08" db="EMBL/GenBank/DDBJ databases">
        <authorList>
            <person name="Koutsovoulos G."/>
            <person name="Danchin GJ E."/>
        </authorList>
    </citation>
    <scope>NUCLEOTIDE SEQUENCE [LARGE SCALE GENOMIC DNA]</scope>
</reference>
<dbReference type="AlphaFoldDB" id="A0A6V7TWN6"/>
<sequence length="53" mass="6484">MFCQALIITIAFLIFKHLLDGFYSQYFKIYLNNYVNGKKNSKKRRKIEKKFIF</sequence>
<organism evidence="1 2">
    <name type="scientific">Meloidogyne enterolobii</name>
    <name type="common">Root-knot nematode worm</name>
    <name type="synonym">Meloidogyne mayaguensis</name>
    <dbReference type="NCBI Taxonomy" id="390850"/>
    <lineage>
        <taxon>Eukaryota</taxon>
        <taxon>Metazoa</taxon>
        <taxon>Ecdysozoa</taxon>
        <taxon>Nematoda</taxon>
        <taxon>Chromadorea</taxon>
        <taxon>Rhabditida</taxon>
        <taxon>Tylenchina</taxon>
        <taxon>Tylenchomorpha</taxon>
        <taxon>Tylenchoidea</taxon>
        <taxon>Meloidogynidae</taxon>
        <taxon>Meloidogyninae</taxon>
        <taxon>Meloidogyne</taxon>
    </lineage>
</organism>
<evidence type="ECO:0000313" key="2">
    <source>
        <dbReference type="Proteomes" id="UP000580250"/>
    </source>
</evidence>
<dbReference type="Proteomes" id="UP000580250">
    <property type="component" value="Unassembled WGS sequence"/>
</dbReference>